<dbReference type="PROSITE" id="PS51168">
    <property type="entry name" value="CHORISMATE_MUT_2"/>
    <property type="match status" value="1"/>
</dbReference>
<protein>
    <recommendedName>
        <fullName evidence="8">Bifunctional chorismate mutase/prephenate dehydratase</fullName>
        <ecNumber evidence="7">4.2.1.51</ecNumber>
        <ecNumber evidence="6">5.4.99.5</ecNumber>
    </recommendedName>
    <alternativeName>
        <fullName evidence="17">Chorismate mutase-prephenate dehydratase</fullName>
    </alternativeName>
    <alternativeName>
        <fullName evidence="16">p-protein</fullName>
    </alternativeName>
</protein>
<name>A0A9D1CF79_AQUAO</name>
<dbReference type="PIRSF" id="PIRSF001500">
    <property type="entry name" value="Chor_mut_pdt_Ppr"/>
    <property type="match status" value="1"/>
</dbReference>
<dbReference type="InterPro" id="IPR001086">
    <property type="entry name" value="Preph_deHydtase"/>
</dbReference>
<gene>
    <name evidence="23" type="primary">pheA</name>
    <name evidence="23" type="ORF">EYH37_02080</name>
</gene>
<comment type="pathway">
    <text evidence="4">Amino-acid biosynthesis; L-phenylalanine biosynthesis; phenylpyruvate from prephenate: step 1/1.</text>
</comment>
<dbReference type="FunFam" id="3.40.190.10:FF:000034">
    <property type="entry name" value="Chorismate mutase/prephenate dehydratase"/>
    <property type="match status" value="1"/>
</dbReference>
<evidence type="ECO:0000256" key="15">
    <source>
        <dbReference type="ARBA" id="ARBA00023268"/>
    </source>
</evidence>
<comment type="catalytic activity">
    <reaction evidence="1">
        <text>chorismate = prephenate</text>
        <dbReference type="Rhea" id="RHEA:13897"/>
        <dbReference type="ChEBI" id="CHEBI:29748"/>
        <dbReference type="ChEBI" id="CHEBI:29934"/>
        <dbReference type="EC" id="5.4.99.5"/>
    </reaction>
</comment>
<dbReference type="NCBIfam" id="NF008865">
    <property type="entry name" value="PRK11898.1"/>
    <property type="match status" value="1"/>
</dbReference>
<sequence length="365" mass="41611">MPKGENELEKFRKRIDEIDETILELLIERANLAKKIGEIKKHEGLTFHVPEREREILERLLEKNKENKESFPEPALVRIFREIISACLALEQPPKVGYLGPKATFTHQAALHHFGISAKYVSLPTIRDVFEEVGRENVDYGVIPVENTIEGVVNRTLDMFLIIDNVKIVGEIVIPISLNLLSLASELSQIKRVYSHPHALAQTRQWLDKHLPHAQRIEVESTAKAAEMALEDESAAAVASEAAAMVYNLNILAKNIQENLNNYTRFLIIGKMEPRKTGKDKTTILFAVKDEVGALYKALESFYKNKVNLTKIESRPTKEKSWDYVFFVDLEGHKEDPHVKRAIEELKERAKMVRILGSYPSALRV</sequence>
<dbReference type="GO" id="GO:0005737">
    <property type="term" value="C:cytoplasm"/>
    <property type="evidence" value="ECO:0007669"/>
    <property type="project" value="UniProtKB-SubCell"/>
</dbReference>
<keyword evidence="14 23" id="KW-0456">Lyase</keyword>
<dbReference type="FunFam" id="3.40.190.10:FF:000029">
    <property type="entry name" value="Chorismate mutase/Prephenate dehydratase"/>
    <property type="match status" value="1"/>
</dbReference>
<evidence type="ECO:0000256" key="5">
    <source>
        <dbReference type="ARBA" id="ARBA00004817"/>
    </source>
</evidence>
<evidence type="ECO:0000256" key="3">
    <source>
        <dbReference type="ARBA" id="ARBA00004496"/>
    </source>
</evidence>
<evidence type="ECO:0000313" key="24">
    <source>
        <dbReference type="Proteomes" id="UP000606463"/>
    </source>
</evidence>
<keyword evidence="13" id="KW-0413">Isomerase</keyword>
<evidence type="ECO:0000256" key="4">
    <source>
        <dbReference type="ARBA" id="ARBA00004741"/>
    </source>
</evidence>
<comment type="subcellular location">
    <subcellularLocation>
        <location evidence="3">Cytoplasm</location>
    </subcellularLocation>
</comment>
<dbReference type="EC" id="5.4.99.5" evidence="6"/>
<accession>A0A9D1CF79</accession>
<dbReference type="Gene3D" id="1.20.59.10">
    <property type="entry name" value="Chorismate mutase"/>
    <property type="match status" value="1"/>
</dbReference>
<proteinExistence type="predicted"/>
<dbReference type="PROSITE" id="PS00858">
    <property type="entry name" value="PREPHENATE_DEHYDR_2"/>
    <property type="match status" value="1"/>
</dbReference>
<evidence type="ECO:0000256" key="18">
    <source>
        <dbReference type="ARBA" id="ARBA00047848"/>
    </source>
</evidence>
<evidence type="ECO:0000256" key="14">
    <source>
        <dbReference type="ARBA" id="ARBA00023239"/>
    </source>
</evidence>
<evidence type="ECO:0000256" key="11">
    <source>
        <dbReference type="ARBA" id="ARBA00023141"/>
    </source>
</evidence>
<evidence type="ECO:0000256" key="1">
    <source>
        <dbReference type="ARBA" id="ARBA00000824"/>
    </source>
</evidence>
<dbReference type="PANTHER" id="PTHR21022:SF19">
    <property type="entry name" value="PREPHENATE DEHYDRATASE-RELATED"/>
    <property type="match status" value="1"/>
</dbReference>
<evidence type="ECO:0000313" key="23">
    <source>
        <dbReference type="EMBL" id="HIP98141.1"/>
    </source>
</evidence>
<dbReference type="CDD" id="cd13630">
    <property type="entry name" value="PBP2_PDT_1"/>
    <property type="match status" value="1"/>
</dbReference>
<dbReference type="Proteomes" id="UP000606463">
    <property type="component" value="Unassembled WGS sequence"/>
</dbReference>
<dbReference type="InterPro" id="IPR036979">
    <property type="entry name" value="CM_dom_sf"/>
</dbReference>
<comment type="caution">
    <text evidence="23">The sequence shown here is derived from an EMBL/GenBank/DDBJ whole genome shotgun (WGS) entry which is preliminary data.</text>
</comment>
<evidence type="ECO:0000256" key="2">
    <source>
        <dbReference type="ARBA" id="ARBA00002364"/>
    </source>
</evidence>
<evidence type="ECO:0000256" key="9">
    <source>
        <dbReference type="ARBA" id="ARBA00022490"/>
    </source>
</evidence>
<comment type="function">
    <text evidence="2">Catalyzes the Claisen rearrangement of chorismate to prephenate and the decarboxylation/dehydration of prephenate to phenylpyruvate.</text>
</comment>
<evidence type="ECO:0000256" key="16">
    <source>
        <dbReference type="ARBA" id="ARBA00031175"/>
    </source>
</evidence>
<evidence type="ECO:0000259" key="22">
    <source>
        <dbReference type="PROSITE" id="PS51671"/>
    </source>
</evidence>
<evidence type="ECO:0000256" key="8">
    <source>
        <dbReference type="ARBA" id="ARBA00014401"/>
    </source>
</evidence>
<dbReference type="GO" id="GO:0046417">
    <property type="term" value="P:chorismate metabolic process"/>
    <property type="evidence" value="ECO:0007669"/>
    <property type="project" value="InterPro"/>
</dbReference>
<dbReference type="InterPro" id="IPR008242">
    <property type="entry name" value="Chor_mutase/pphenate_deHydtase"/>
</dbReference>
<dbReference type="PROSITE" id="PS51171">
    <property type="entry name" value="PREPHENATE_DEHYDR_3"/>
    <property type="match status" value="1"/>
</dbReference>
<dbReference type="InterPro" id="IPR002912">
    <property type="entry name" value="ACT_dom"/>
</dbReference>
<dbReference type="SUPFAM" id="SSF48600">
    <property type="entry name" value="Chorismate mutase II"/>
    <property type="match status" value="1"/>
</dbReference>
<evidence type="ECO:0000256" key="17">
    <source>
        <dbReference type="ARBA" id="ARBA00031520"/>
    </source>
</evidence>
<evidence type="ECO:0000256" key="6">
    <source>
        <dbReference type="ARBA" id="ARBA00012404"/>
    </source>
</evidence>
<keyword evidence="15" id="KW-0511">Multifunctional enzyme</keyword>
<dbReference type="AlphaFoldDB" id="A0A9D1CF79"/>
<dbReference type="Gene3D" id="3.30.70.260">
    <property type="match status" value="1"/>
</dbReference>
<reference evidence="23" key="1">
    <citation type="journal article" date="2020" name="ISME J.">
        <title>Gammaproteobacteria mediating utilization of methyl-, sulfur- and petroleum organic compounds in deep ocean hydrothermal plumes.</title>
        <authorList>
            <person name="Zhou Z."/>
            <person name="Liu Y."/>
            <person name="Pan J."/>
            <person name="Cron B.R."/>
            <person name="Toner B.M."/>
            <person name="Anantharaman K."/>
            <person name="Breier J.A."/>
            <person name="Dick G.J."/>
            <person name="Li M."/>
        </authorList>
    </citation>
    <scope>NUCLEOTIDE SEQUENCE</scope>
    <source>
        <strain evidence="23">SZUA-1501</strain>
    </source>
</reference>
<dbReference type="InterPro" id="IPR036263">
    <property type="entry name" value="Chorismate_II_sf"/>
</dbReference>
<dbReference type="PANTHER" id="PTHR21022">
    <property type="entry name" value="PREPHENATE DEHYDRATASE P PROTEIN"/>
    <property type="match status" value="1"/>
</dbReference>
<comment type="catalytic activity">
    <reaction evidence="18">
        <text>prephenate + H(+) = 3-phenylpyruvate + CO2 + H2O</text>
        <dbReference type="Rhea" id="RHEA:21648"/>
        <dbReference type="ChEBI" id="CHEBI:15377"/>
        <dbReference type="ChEBI" id="CHEBI:15378"/>
        <dbReference type="ChEBI" id="CHEBI:16526"/>
        <dbReference type="ChEBI" id="CHEBI:18005"/>
        <dbReference type="ChEBI" id="CHEBI:29934"/>
        <dbReference type="EC" id="4.2.1.51"/>
    </reaction>
</comment>
<dbReference type="CDD" id="cd04905">
    <property type="entry name" value="ACT_CM-PDT"/>
    <property type="match status" value="1"/>
</dbReference>
<dbReference type="GO" id="GO:0004664">
    <property type="term" value="F:prephenate dehydratase activity"/>
    <property type="evidence" value="ECO:0007669"/>
    <property type="project" value="UniProtKB-EC"/>
</dbReference>
<keyword evidence="12" id="KW-0584">Phenylalanine biosynthesis</keyword>
<dbReference type="InterPro" id="IPR018528">
    <property type="entry name" value="Preph_deHydtase_CS"/>
</dbReference>
<dbReference type="Gene3D" id="3.40.190.10">
    <property type="entry name" value="Periplasmic binding protein-like II"/>
    <property type="match status" value="2"/>
</dbReference>
<organism evidence="23 24">
    <name type="scientific">Aquifex aeolicus</name>
    <dbReference type="NCBI Taxonomy" id="63363"/>
    <lineage>
        <taxon>Bacteria</taxon>
        <taxon>Pseudomonadati</taxon>
        <taxon>Aquificota</taxon>
        <taxon>Aquificia</taxon>
        <taxon>Aquificales</taxon>
        <taxon>Aquificaceae</taxon>
        <taxon>Aquifex</taxon>
    </lineage>
</organism>
<feature type="domain" description="Chorismate mutase" evidence="20">
    <location>
        <begin position="2"/>
        <end position="95"/>
    </location>
</feature>
<dbReference type="EC" id="4.2.1.51" evidence="7"/>
<keyword evidence="9" id="KW-0963">Cytoplasm</keyword>
<dbReference type="SMART" id="SM00830">
    <property type="entry name" value="CM_2"/>
    <property type="match status" value="1"/>
</dbReference>
<dbReference type="InterPro" id="IPR002701">
    <property type="entry name" value="CM_II_prokaryot"/>
</dbReference>
<evidence type="ECO:0000256" key="10">
    <source>
        <dbReference type="ARBA" id="ARBA00022605"/>
    </source>
</evidence>
<dbReference type="GO" id="GO:0009094">
    <property type="term" value="P:L-phenylalanine biosynthetic process"/>
    <property type="evidence" value="ECO:0007669"/>
    <property type="project" value="UniProtKB-KW"/>
</dbReference>
<evidence type="ECO:0000256" key="19">
    <source>
        <dbReference type="PIRSR" id="PIRSR001500-2"/>
    </source>
</evidence>
<keyword evidence="11" id="KW-0057">Aromatic amino acid biosynthesis</keyword>
<dbReference type="Pfam" id="PF01842">
    <property type="entry name" value="ACT"/>
    <property type="match status" value="1"/>
</dbReference>
<dbReference type="SUPFAM" id="SSF53850">
    <property type="entry name" value="Periplasmic binding protein-like II"/>
    <property type="match status" value="1"/>
</dbReference>
<evidence type="ECO:0000259" key="20">
    <source>
        <dbReference type="PROSITE" id="PS51168"/>
    </source>
</evidence>
<feature type="site" description="Essential for prephenate dehydratase activity" evidence="19">
    <location>
        <position position="264"/>
    </location>
</feature>
<evidence type="ECO:0000256" key="12">
    <source>
        <dbReference type="ARBA" id="ARBA00023222"/>
    </source>
</evidence>
<dbReference type="InterPro" id="IPR045865">
    <property type="entry name" value="ACT-like_dom_sf"/>
</dbReference>
<evidence type="ECO:0000256" key="13">
    <source>
        <dbReference type="ARBA" id="ARBA00023235"/>
    </source>
</evidence>
<dbReference type="SUPFAM" id="SSF55021">
    <property type="entry name" value="ACT-like"/>
    <property type="match status" value="1"/>
</dbReference>
<feature type="domain" description="ACT" evidence="22">
    <location>
        <begin position="283"/>
        <end position="360"/>
    </location>
</feature>
<dbReference type="GO" id="GO:0004106">
    <property type="term" value="F:chorismate mutase activity"/>
    <property type="evidence" value="ECO:0007669"/>
    <property type="project" value="UniProtKB-EC"/>
</dbReference>
<feature type="domain" description="Prephenate dehydratase" evidence="21">
    <location>
        <begin position="95"/>
        <end position="271"/>
    </location>
</feature>
<dbReference type="EMBL" id="DQVE01000022">
    <property type="protein sequence ID" value="HIP98141.1"/>
    <property type="molecule type" value="Genomic_DNA"/>
</dbReference>
<dbReference type="PROSITE" id="PS51671">
    <property type="entry name" value="ACT"/>
    <property type="match status" value="1"/>
</dbReference>
<comment type="pathway">
    <text evidence="5">Metabolic intermediate biosynthesis; prephenate biosynthesis; prephenate from chorismate: step 1/1.</text>
</comment>
<evidence type="ECO:0000256" key="7">
    <source>
        <dbReference type="ARBA" id="ARBA00013147"/>
    </source>
</evidence>
<evidence type="ECO:0000259" key="21">
    <source>
        <dbReference type="PROSITE" id="PS51171"/>
    </source>
</evidence>
<dbReference type="Pfam" id="PF01817">
    <property type="entry name" value="CM_2"/>
    <property type="match status" value="1"/>
</dbReference>
<dbReference type="FunFam" id="3.30.70.260:FF:000012">
    <property type="entry name" value="Prephenate dehydratase"/>
    <property type="match status" value="1"/>
</dbReference>
<keyword evidence="10" id="KW-0028">Amino-acid biosynthesis</keyword>
<dbReference type="Pfam" id="PF00800">
    <property type="entry name" value="PDT"/>
    <property type="match status" value="1"/>
</dbReference>